<name>A0AAV0XVZ6_9HEMI</name>
<gene>
    <name evidence="3" type="ORF">MEUPH1_LOCUS26582</name>
</gene>
<sequence>MAQKKQTSISYFMKISNCRSQPDSKQDISSCITSELEDTSHSLSSPSKKRAHSSMISSIKNTDDSTPISDLVSKSIVADSTNFMNVYDIGFYINRTLSQNEISDIMNNLWVPDINYKFPIKMYMKKNKQINLKFQYSWLLKYPWLCYSEKAFCKFCVAFVKSGVGYNSKKPNSFVVTKFDNWRKALEGFQNHSMKNRELLTPIIEAIILCGRQNIAIRGHRDSGKLMIDQTDDEYENNEGNFREILRYRARGDEQLKLFLESNGHLKYTSATIQNEIIESCNQILLKRIVSRVNSAQCFSILADETADIANIEQVALCARYFDKKNMILKEEFIQFIPTFDTTGKGLASLMLESLHNFGIETKYMRGQGYDGAAAMSGEFNGVQAIIRKTHSQALYVHCSAHVLNLAVSNSCKVQEIRNCLGTISKARDFFNFPKRKDVLKTQIENSDEKISKNH</sequence>
<keyword evidence="4" id="KW-1185">Reference proteome</keyword>
<dbReference type="EMBL" id="CARXXK010001074">
    <property type="protein sequence ID" value="CAI6372755.1"/>
    <property type="molecule type" value="Genomic_DNA"/>
</dbReference>
<protein>
    <recommendedName>
        <fullName evidence="2">DUF4371 domain-containing protein</fullName>
    </recommendedName>
</protein>
<accession>A0AAV0XVZ6</accession>
<comment type="caution">
    <text evidence="3">The sequence shown here is derived from an EMBL/GenBank/DDBJ whole genome shotgun (WGS) entry which is preliminary data.</text>
</comment>
<evidence type="ECO:0000256" key="1">
    <source>
        <dbReference type="SAM" id="MobiDB-lite"/>
    </source>
</evidence>
<evidence type="ECO:0000313" key="4">
    <source>
        <dbReference type="Proteomes" id="UP001160148"/>
    </source>
</evidence>
<feature type="region of interest" description="Disordered" evidence="1">
    <location>
        <begin position="39"/>
        <end position="61"/>
    </location>
</feature>
<dbReference type="Pfam" id="PF14291">
    <property type="entry name" value="DUF4371"/>
    <property type="match status" value="1"/>
</dbReference>
<dbReference type="PANTHER" id="PTHR45749">
    <property type="match status" value="1"/>
</dbReference>
<dbReference type="InterPro" id="IPR025398">
    <property type="entry name" value="DUF4371"/>
</dbReference>
<evidence type="ECO:0000313" key="3">
    <source>
        <dbReference type="EMBL" id="CAI6372755.1"/>
    </source>
</evidence>
<proteinExistence type="predicted"/>
<dbReference type="Proteomes" id="UP001160148">
    <property type="component" value="Unassembled WGS sequence"/>
</dbReference>
<organism evidence="3 4">
    <name type="scientific">Macrosiphum euphorbiae</name>
    <name type="common">potato aphid</name>
    <dbReference type="NCBI Taxonomy" id="13131"/>
    <lineage>
        <taxon>Eukaryota</taxon>
        <taxon>Metazoa</taxon>
        <taxon>Ecdysozoa</taxon>
        <taxon>Arthropoda</taxon>
        <taxon>Hexapoda</taxon>
        <taxon>Insecta</taxon>
        <taxon>Pterygota</taxon>
        <taxon>Neoptera</taxon>
        <taxon>Paraneoptera</taxon>
        <taxon>Hemiptera</taxon>
        <taxon>Sternorrhyncha</taxon>
        <taxon>Aphidomorpha</taxon>
        <taxon>Aphidoidea</taxon>
        <taxon>Aphididae</taxon>
        <taxon>Macrosiphini</taxon>
        <taxon>Macrosiphum</taxon>
    </lineage>
</organism>
<dbReference type="PANTHER" id="PTHR45749:SF21">
    <property type="entry name" value="DUF4371 DOMAIN-CONTAINING PROTEIN"/>
    <property type="match status" value="1"/>
</dbReference>
<dbReference type="AlphaFoldDB" id="A0AAV0XVZ6"/>
<evidence type="ECO:0000259" key="2">
    <source>
        <dbReference type="Pfam" id="PF14291"/>
    </source>
</evidence>
<reference evidence="3 4" key="1">
    <citation type="submission" date="2023-01" db="EMBL/GenBank/DDBJ databases">
        <authorList>
            <person name="Whitehead M."/>
        </authorList>
    </citation>
    <scope>NUCLEOTIDE SEQUENCE [LARGE SCALE GENOMIC DNA]</scope>
</reference>
<feature type="domain" description="DUF4371" evidence="2">
    <location>
        <begin position="232"/>
        <end position="382"/>
    </location>
</feature>